<feature type="compositionally biased region" description="Basic and acidic residues" evidence="1">
    <location>
        <begin position="1"/>
        <end position="13"/>
    </location>
</feature>
<protein>
    <submittedName>
        <fullName evidence="2">Uncharacterized protein</fullName>
    </submittedName>
</protein>
<evidence type="ECO:0000313" key="2">
    <source>
        <dbReference type="EMBL" id="JAC62076.1"/>
    </source>
</evidence>
<feature type="non-terminal residue" evidence="2">
    <location>
        <position position="42"/>
    </location>
</feature>
<accession>A0A061QUS9</accession>
<reference evidence="2" key="1">
    <citation type="submission" date="2014-05" db="EMBL/GenBank/DDBJ databases">
        <title>The transcriptome of the halophilic microalga Tetraselmis sp. GSL018 isolated from the Great Salt Lake, Utah.</title>
        <authorList>
            <person name="Jinkerson R.E."/>
            <person name="D'Adamo S."/>
            <person name="Posewitz M.C."/>
        </authorList>
    </citation>
    <scope>NUCLEOTIDE SEQUENCE</scope>
    <source>
        <strain evidence="2">GSL018</strain>
    </source>
</reference>
<gene>
    <name evidence="2" type="ORF">TSPGSL018_24346</name>
</gene>
<dbReference type="AlphaFoldDB" id="A0A061QUS9"/>
<organism evidence="2">
    <name type="scientific">Tetraselmis sp. GSL018</name>
    <dbReference type="NCBI Taxonomy" id="582737"/>
    <lineage>
        <taxon>Eukaryota</taxon>
        <taxon>Viridiplantae</taxon>
        <taxon>Chlorophyta</taxon>
        <taxon>core chlorophytes</taxon>
        <taxon>Chlorodendrophyceae</taxon>
        <taxon>Chlorodendrales</taxon>
        <taxon>Chlorodendraceae</taxon>
        <taxon>Tetraselmis</taxon>
    </lineage>
</organism>
<feature type="region of interest" description="Disordered" evidence="1">
    <location>
        <begin position="1"/>
        <end position="42"/>
    </location>
</feature>
<proteinExistence type="predicted"/>
<name>A0A061QUS9_9CHLO</name>
<evidence type="ECO:0000256" key="1">
    <source>
        <dbReference type="SAM" id="MobiDB-lite"/>
    </source>
</evidence>
<dbReference type="EMBL" id="GBEZ01024965">
    <property type="protein sequence ID" value="JAC62076.1"/>
    <property type="molecule type" value="Transcribed_RNA"/>
</dbReference>
<sequence length="42" mass="4699">MEWMRRRANDHLQPKSTTPEGQPAVHASRVRQGACSPSQLLA</sequence>